<evidence type="ECO:0000256" key="4">
    <source>
        <dbReference type="ARBA" id="ARBA00023251"/>
    </source>
</evidence>
<dbReference type="GO" id="GO:0046677">
    <property type="term" value="P:response to antibiotic"/>
    <property type="evidence" value="ECO:0007669"/>
    <property type="project" value="UniProtKB-KW"/>
</dbReference>
<evidence type="ECO:0000256" key="2">
    <source>
        <dbReference type="ARBA" id="ARBA00012865"/>
    </source>
</evidence>
<dbReference type="SMART" id="SM00671">
    <property type="entry name" value="SEL1"/>
    <property type="match status" value="3"/>
</dbReference>
<evidence type="ECO:0000256" key="1">
    <source>
        <dbReference type="ARBA" id="ARBA00001526"/>
    </source>
</evidence>
<dbReference type="Proteomes" id="UP000007934">
    <property type="component" value="Chromosome"/>
</dbReference>
<dbReference type="OrthoDB" id="5326997at2"/>
<dbReference type="InterPro" id="IPR006597">
    <property type="entry name" value="Sel1-like"/>
</dbReference>
<dbReference type="EC" id="3.5.2.6" evidence="2"/>
<dbReference type="HOGENOM" id="CLU_1033548_0_0_7"/>
<protein>
    <recommendedName>
        <fullName evidence="2">beta-lactamase</fullName>
        <ecNumber evidence="2">3.5.2.6</ecNumber>
    </recommendedName>
</protein>
<dbReference type="SUPFAM" id="SSF81901">
    <property type="entry name" value="HCP-like"/>
    <property type="match status" value="1"/>
</dbReference>
<sequence>MSFCRNSYSMSVLMKIITGFLVLWVACAPLRGSNFDEGIGPLLYEGINAESHHNYKKAYKIYQQAHESGNVLGTALLGKMYAYGLGAEANPGKAKVYFHIVLKDTKVKHESRLTISYDQAGEVGNERYSPTFLSAAMIVANLGLAHLYQEGLGMGKSPRKAFKLYKHILVRMGANRGHGFMLGMFMNMATLGLSGAVAGHSLKLKNLPVALIQKLPYIKTLVSQTLYEMGMAYKMGIGTGKSRSKAKECFQMAIDLGSNQALEAMRDLQ</sequence>
<dbReference type="KEGG" id="hfe:HFELIS_05460"/>
<dbReference type="InterPro" id="IPR011990">
    <property type="entry name" value="TPR-like_helical_dom_sf"/>
</dbReference>
<dbReference type="GO" id="GO:0008800">
    <property type="term" value="F:beta-lactamase activity"/>
    <property type="evidence" value="ECO:0007669"/>
    <property type="project" value="UniProtKB-EC"/>
</dbReference>
<evidence type="ECO:0000313" key="5">
    <source>
        <dbReference type="EMBL" id="CBY82630.1"/>
    </source>
</evidence>
<keyword evidence="3" id="KW-1015">Disulfide bond</keyword>
<dbReference type="RefSeq" id="WP_013468999.1">
    <property type="nucleotide sequence ID" value="NC_014810.2"/>
</dbReference>
<gene>
    <name evidence="5" type="ordered locus">Hfelis_05460</name>
</gene>
<keyword evidence="4" id="KW-0046">Antibiotic resistance</keyword>
<dbReference type="Gene3D" id="1.25.40.10">
    <property type="entry name" value="Tetratricopeptide repeat domain"/>
    <property type="match status" value="2"/>
</dbReference>
<dbReference type="GeneID" id="36133767"/>
<dbReference type="PANTHER" id="PTHR43628">
    <property type="entry name" value="ACTIVATOR OF C KINASE PROTEIN 1-RELATED"/>
    <property type="match status" value="1"/>
</dbReference>
<comment type="catalytic activity">
    <reaction evidence="1">
        <text>a beta-lactam + H2O = a substituted beta-amino acid</text>
        <dbReference type="Rhea" id="RHEA:20401"/>
        <dbReference type="ChEBI" id="CHEBI:15377"/>
        <dbReference type="ChEBI" id="CHEBI:35627"/>
        <dbReference type="ChEBI" id="CHEBI:140347"/>
        <dbReference type="EC" id="3.5.2.6"/>
    </reaction>
</comment>
<reference evidence="5 6" key="1">
    <citation type="journal article" date="2011" name="Genome Biol. Evol.">
        <title>Comparative whole genome sequence analysis of the carcinogenic bacterial model pathogen Helicobacter felis.</title>
        <authorList>
            <person name="Arnold I.C."/>
            <person name="Zigova Z."/>
            <person name="Holden M."/>
            <person name="Lawley T.D."/>
            <person name="Rad R."/>
            <person name="Dougan G."/>
            <person name="Falkow S."/>
            <person name="Bentley S.D."/>
            <person name="Muller A."/>
        </authorList>
    </citation>
    <scope>NUCLEOTIDE SEQUENCE [LARGE SCALE GENOMIC DNA]</scope>
    <source>
        <strain evidence="6">ATCC 49179 / CCUG 28539 / NCTC 12436 / CS1</strain>
    </source>
</reference>
<keyword evidence="6" id="KW-1185">Reference proteome</keyword>
<evidence type="ECO:0000256" key="3">
    <source>
        <dbReference type="ARBA" id="ARBA00023157"/>
    </source>
</evidence>
<dbReference type="AlphaFoldDB" id="E7AA58"/>
<accession>E7AA58</accession>
<name>E7AA58_HELFC</name>
<proteinExistence type="predicted"/>
<evidence type="ECO:0000313" key="6">
    <source>
        <dbReference type="Proteomes" id="UP000007934"/>
    </source>
</evidence>
<dbReference type="PROSITE" id="PS51257">
    <property type="entry name" value="PROKAR_LIPOPROTEIN"/>
    <property type="match status" value="1"/>
</dbReference>
<dbReference type="Pfam" id="PF08238">
    <property type="entry name" value="Sel1"/>
    <property type="match status" value="4"/>
</dbReference>
<dbReference type="STRING" id="936155.HFELIS_05460"/>
<dbReference type="EMBL" id="FQ670179">
    <property type="protein sequence ID" value="CBY82630.1"/>
    <property type="molecule type" value="Genomic_DNA"/>
</dbReference>
<dbReference type="PANTHER" id="PTHR43628:SF1">
    <property type="entry name" value="CHITIN SYNTHASE REGULATORY FACTOR 2-RELATED"/>
    <property type="match status" value="1"/>
</dbReference>
<dbReference type="InterPro" id="IPR052945">
    <property type="entry name" value="Mitotic_Regulator"/>
</dbReference>
<organism evidence="5 6">
    <name type="scientific">Helicobacter felis (strain ATCC 49179 / CCUG 28539 / NCTC 12436 / CS1)</name>
    <dbReference type="NCBI Taxonomy" id="936155"/>
    <lineage>
        <taxon>Bacteria</taxon>
        <taxon>Pseudomonadati</taxon>
        <taxon>Campylobacterota</taxon>
        <taxon>Epsilonproteobacteria</taxon>
        <taxon>Campylobacterales</taxon>
        <taxon>Helicobacteraceae</taxon>
        <taxon>Helicobacter</taxon>
    </lineage>
</organism>